<dbReference type="GO" id="GO:0016757">
    <property type="term" value="F:glycosyltransferase activity"/>
    <property type="evidence" value="ECO:0007669"/>
    <property type="project" value="UniProtKB-KW"/>
</dbReference>
<feature type="domain" description="Glycosyltransferase subfamily 4-like N-terminal" evidence="6">
    <location>
        <begin position="444"/>
        <end position="605"/>
    </location>
</feature>
<dbReference type="SUPFAM" id="SSF53448">
    <property type="entry name" value="Nucleotide-diphospho-sugar transferases"/>
    <property type="match status" value="1"/>
</dbReference>
<dbReference type="InterPro" id="IPR029044">
    <property type="entry name" value="Nucleotide-diphossugar_trans"/>
</dbReference>
<evidence type="ECO:0000259" key="6">
    <source>
        <dbReference type="Pfam" id="PF13439"/>
    </source>
</evidence>
<dbReference type="Pfam" id="PF13439">
    <property type="entry name" value="Glyco_transf_4"/>
    <property type="match status" value="1"/>
</dbReference>
<evidence type="ECO:0000256" key="2">
    <source>
        <dbReference type="SAM" id="MobiDB-lite"/>
    </source>
</evidence>
<feature type="region of interest" description="Disordered" evidence="2">
    <location>
        <begin position="966"/>
        <end position="987"/>
    </location>
</feature>
<feature type="region of interest" description="Disordered" evidence="2">
    <location>
        <begin position="72"/>
        <end position="92"/>
    </location>
</feature>
<comment type="caution">
    <text evidence="7">The sequence shown here is derived from an EMBL/GenBank/DDBJ whole genome shotgun (WGS) entry which is preliminary data.</text>
</comment>
<dbReference type="Gene3D" id="3.90.550.10">
    <property type="entry name" value="Spore Coat Polysaccharide Biosynthesis Protein SpsA, Chain A"/>
    <property type="match status" value="1"/>
</dbReference>
<dbReference type="STRING" id="5288.A0A5C5FL83"/>
<proteinExistence type="predicted"/>
<evidence type="ECO:0000256" key="3">
    <source>
        <dbReference type="SAM" id="Phobius"/>
    </source>
</evidence>
<feature type="domain" description="Glycosyltransferase 2-like" evidence="5">
    <location>
        <begin position="159"/>
        <end position="276"/>
    </location>
</feature>
<feature type="transmembrane region" description="Helical" evidence="3">
    <location>
        <begin position="30"/>
        <end position="49"/>
    </location>
</feature>
<evidence type="ECO:0000259" key="4">
    <source>
        <dbReference type="Pfam" id="PF00534"/>
    </source>
</evidence>
<keyword evidence="8" id="KW-1185">Reference proteome</keyword>
<dbReference type="Gene3D" id="3.40.50.2000">
    <property type="entry name" value="Glycogen Phosphorylase B"/>
    <property type="match status" value="2"/>
</dbReference>
<evidence type="ECO:0008006" key="9">
    <source>
        <dbReference type="Google" id="ProtNLM"/>
    </source>
</evidence>
<dbReference type="SUPFAM" id="SSF53756">
    <property type="entry name" value="UDP-Glycosyltransferase/glycogen phosphorylase"/>
    <property type="match status" value="1"/>
</dbReference>
<keyword evidence="3" id="KW-1133">Transmembrane helix</keyword>
<feature type="domain" description="Glycosyl transferase family 1" evidence="4">
    <location>
        <begin position="624"/>
        <end position="799"/>
    </location>
</feature>
<keyword evidence="3" id="KW-0812">Transmembrane</keyword>
<evidence type="ECO:0000313" key="7">
    <source>
        <dbReference type="EMBL" id="TNY17558.1"/>
    </source>
</evidence>
<dbReference type="CDD" id="cd03801">
    <property type="entry name" value="GT4_PimA-like"/>
    <property type="match status" value="1"/>
</dbReference>
<sequence>MVALAANAKRPLTTGSLLSGGPKSGRRRKFTTPLLIILVVQGLVAWHYWGGSDHEGVGVAEGSRDALARIWHPSSSSREPPGQLGGAGSVSTALRRRTDRALDVPFKLSSDPLPVHHIHEQIHFHNHPLSPHRPPSNQFLLAPDAVSSGRIKRTAPVLSIITATQNPREIMLETAASVLGQSLQNIEWIIVDDHTTKPESLAMLRQIAKDPRVVVIPNTGDKGLSASRNVALRWVLSEEKLREGRRPKYLASLDDDDLYEFTALEKTVWMLESNPEWDMGGFHVIKFNANNETVTMGLHSGAANFFNGNFVPNAAVYSTRAVLNSGCRYDDVNFAVGGEDWDFWMCLAENGHWGGTVPEPLYWYRGNPAAFRQSRWGNMFVDGFSSLKQRIQDKHVALTESGRFPDPPVRPSRELEAIRWEAPFETHLARFKKTIMFIVPWLYVGGADVGALHQIQLFAEQGYRVTVVCTLYRNPQGVELRPHVLQYTHDVHILPSFLRASDIPRYIKYLVDTRGIEEVVMSNSQLIYEMLPALAEQMPHVKFIDYLHNEAYDGWKSGGYPTFSLITQRFLSRTVTCSWYLRDWLIERGHTNPNSIGVVKLGIEVADFSPNNASMKALAKRDLLNVPESTVVVTIVGRLDPQKRPTLVPDIADKLRRLGGYRKGDFVIVMLGDGDLKDEVKARVAQLRVADFVRLLGTVEHPQTYLAATDIFLLPSMSEGISIAVAEAMAMGLPIVTARAGALPEQLGEAPGVDSSQLAGVLVDHQLKADVDAPKYADELHRLIDDPELRARFGANGRKNVEKSFDWRTTLMGMFDEIKKAKLPDYTKALAMPNPAAHFALQNLLLENHSETDFAAGQNALKAPTRFGIGKELQERCGESSQALTDWINSVESPRNCDKKGKLEAELLQRSAKFQCGAWCLFDLTTDKFAGWSYNGQCFTPFDEQSPGWCKEFWSSRPAGVHLPKDVAIPLRGDDDDDDDIDDDEGA</sequence>
<dbReference type="Pfam" id="PF00535">
    <property type="entry name" value="Glycos_transf_2"/>
    <property type="match status" value="1"/>
</dbReference>
<dbReference type="InterPro" id="IPR001296">
    <property type="entry name" value="Glyco_trans_1"/>
</dbReference>
<keyword evidence="1" id="KW-0328">Glycosyltransferase</keyword>
<protein>
    <recommendedName>
        <fullName evidence="9">Glycosyltransferase family 4 protein</fullName>
    </recommendedName>
</protein>
<dbReference type="InterPro" id="IPR001173">
    <property type="entry name" value="Glyco_trans_2-like"/>
</dbReference>
<accession>A0A5C5FL83</accession>
<dbReference type="CDD" id="cd00761">
    <property type="entry name" value="Glyco_tranf_GTA_type"/>
    <property type="match status" value="1"/>
</dbReference>
<keyword evidence="3" id="KW-0472">Membrane</keyword>
<dbReference type="PANTHER" id="PTHR12526">
    <property type="entry name" value="GLYCOSYLTRANSFERASE"/>
    <property type="match status" value="1"/>
</dbReference>
<dbReference type="Pfam" id="PF00534">
    <property type="entry name" value="Glycos_transf_1"/>
    <property type="match status" value="1"/>
</dbReference>
<evidence type="ECO:0000313" key="8">
    <source>
        <dbReference type="Proteomes" id="UP000311382"/>
    </source>
</evidence>
<dbReference type="InterPro" id="IPR028098">
    <property type="entry name" value="Glyco_trans_4-like_N"/>
</dbReference>
<reference evidence="7 8" key="1">
    <citation type="submission" date="2019-03" db="EMBL/GenBank/DDBJ databases">
        <title>Rhodosporidium diobovatum UCD-FST 08-225 genome sequencing, assembly, and annotation.</title>
        <authorList>
            <person name="Fakankun I.U."/>
            <person name="Fristensky B."/>
            <person name="Levin D.B."/>
        </authorList>
    </citation>
    <scope>NUCLEOTIDE SEQUENCE [LARGE SCALE GENOMIC DNA]</scope>
    <source>
        <strain evidence="7 8">UCD-FST 08-225</strain>
    </source>
</reference>
<dbReference type="EMBL" id="SOZI01000192">
    <property type="protein sequence ID" value="TNY17558.1"/>
    <property type="molecule type" value="Genomic_DNA"/>
</dbReference>
<dbReference type="AlphaFoldDB" id="A0A5C5FL83"/>
<evidence type="ECO:0000259" key="5">
    <source>
        <dbReference type="Pfam" id="PF00535"/>
    </source>
</evidence>
<feature type="compositionally biased region" description="Acidic residues" evidence="2">
    <location>
        <begin position="974"/>
        <end position="987"/>
    </location>
</feature>
<name>A0A5C5FL83_9BASI</name>
<dbReference type="Proteomes" id="UP000311382">
    <property type="component" value="Unassembled WGS sequence"/>
</dbReference>
<gene>
    <name evidence="7" type="ORF">DMC30DRAFT_104066</name>
</gene>
<evidence type="ECO:0000256" key="1">
    <source>
        <dbReference type="ARBA" id="ARBA00022676"/>
    </source>
</evidence>
<organism evidence="7 8">
    <name type="scientific">Rhodotorula diobovata</name>
    <dbReference type="NCBI Taxonomy" id="5288"/>
    <lineage>
        <taxon>Eukaryota</taxon>
        <taxon>Fungi</taxon>
        <taxon>Dikarya</taxon>
        <taxon>Basidiomycota</taxon>
        <taxon>Pucciniomycotina</taxon>
        <taxon>Microbotryomycetes</taxon>
        <taxon>Sporidiobolales</taxon>
        <taxon>Sporidiobolaceae</taxon>
        <taxon>Rhodotorula</taxon>
    </lineage>
</organism>
<keyword evidence="1" id="KW-0808">Transferase</keyword>
<dbReference type="OrthoDB" id="3784at2759"/>